<keyword evidence="2" id="KW-0812">Transmembrane</keyword>
<feature type="transmembrane region" description="Helical" evidence="2">
    <location>
        <begin position="20"/>
        <end position="42"/>
    </location>
</feature>
<comment type="caution">
    <text evidence="3">The sequence shown here is derived from an EMBL/GenBank/DDBJ whole genome shotgun (WGS) entry which is preliminary data.</text>
</comment>
<keyword evidence="4" id="KW-1185">Reference proteome</keyword>
<feature type="region of interest" description="Disordered" evidence="1">
    <location>
        <begin position="134"/>
        <end position="158"/>
    </location>
</feature>
<evidence type="ECO:0000256" key="2">
    <source>
        <dbReference type="SAM" id="Phobius"/>
    </source>
</evidence>
<dbReference type="AlphaFoldDB" id="A0A821XY37"/>
<evidence type="ECO:0008006" key="5">
    <source>
        <dbReference type="Google" id="ProtNLM"/>
    </source>
</evidence>
<evidence type="ECO:0000256" key="1">
    <source>
        <dbReference type="SAM" id="MobiDB-lite"/>
    </source>
</evidence>
<dbReference type="OrthoDB" id="7320873at2759"/>
<dbReference type="Proteomes" id="UP000663880">
    <property type="component" value="Unassembled WGS sequence"/>
</dbReference>
<organism evidence="3 4">
    <name type="scientific">Pieris macdunnoughi</name>
    <dbReference type="NCBI Taxonomy" id="345717"/>
    <lineage>
        <taxon>Eukaryota</taxon>
        <taxon>Metazoa</taxon>
        <taxon>Ecdysozoa</taxon>
        <taxon>Arthropoda</taxon>
        <taxon>Hexapoda</taxon>
        <taxon>Insecta</taxon>
        <taxon>Pterygota</taxon>
        <taxon>Neoptera</taxon>
        <taxon>Endopterygota</taxon>
        <taxon>Lepidoptera</taxon>
        <taxon>Glossata</taxon>
        <taxon>Ditrysia</taxon>
        <taxon>Papilionoidea</taxon>
        <taxon>Pieridae</taxon>
        <taxon>Pierinae</taxon>
        <taxon>Pieris</taxon>
    </lineage>
</organism>
<keyword evidence="2" id="KW-1133">Transmembrane helix</keyword>
<protein>
    <recommendedName>
        <fullName evidence="5">Glycoprotein</fullName>
    </recommendedName>
</protein>
<dbReference type="EMBL" id="CAJOBZ010000072">
    <property type="protein sequence ID" value="CAF4950737.1"/>
    <property type="molecule type" value="Genomic_DNA"/>
</dbReference>
<gene>
    <name evidence="3" type="ORF">PMACD_LOCUS15662</name>
</gene>
<proteinExistence type="predicted"/>
<accession>A0A821XY37</accession>
<name>A0A821XY37_9NEOP</name>
<reference evidence="3" key="1">
    <citation type="submission" date="2021-02" db="EMBL/GenBank/DDBJ databases">
        <authorList>
            <person name="Steward A R."/>
        </authorList>
    </citation>
    <scope>NUCLEOTIDE SEQUENCE</scope>
</reference>
<keyword evidence="2" id="KW-0472">Membrane</keyword>
<evidence type="ECO:0000313" key="4">
    <source>
        <dbReference type="Proteomes" id="UP000663880"/>
    </source>
</evidence>
<evidence type="ECO:0000313" key="3">
    <source>
        <dbReference type="EMBL" id="CAF4950737.1"/>
    </source>
</evidence>
<sequence length="679" mass="76619">MPCGSYCLYNQQFIKCRSNWTAYILGVVIAAILALVIILTFLCCFNNSFYTTSIQVGAWLLTRSDKRRAFQVKRHNKITGRNDQVKFREFSVPNNDLMNKIIDTRLALRKDVNGDEPLYGDIIYKERNEGETNMNYEPKNLLKPRTKPSLPELPPRTNSSQSRCVYYTGHDANMYLLACLFIVCLSGTLTHACDKVLYLSSKGTVCVKDKCQPIDTYMTTITQGQVICFNDINGDMLKLRIKKGTHISRYTKLYKTCSYNVTTTRWYNCKGSGACWEGNRCTVNYELNTLSRVTKEPHGYGCQIDSLGCDVYCHYTSRCVWYRWQVNPDYSNCGLVYAKSSELWIVEIETTYRGIKKVVTLNSNTPFVNMETMMPSTALNIPLVINTFTYERPASRPTMLSYKGKYYGVVASALNMPQENIIGDLQISLDTAQSIVFSEVHLPCSTAGCIVSCTTKEPALNRLTSNSPYLLSKDDFRTVVSESENWVSRNEDVTGTVTISFGSVQLKELVVIDAKCRINIIMTSACDGCLDKPFAVMSSDKMTTDGAVEYISNCTWDVPFFQCSNEPYIAKQLSSNKNCRVEIPKLNQTLDFDFEYIFRGEISSMRSIQSESFADIAANIGTDPNFWGSLVSSLTMMLSLTTIGTMLIKLGRLGVLSIAKESQKRPDLVIIPRLFSFMT</sequence>